<feature type="signal peptide" evidence="7">
    <location>
        <begin position="1"/>
        <end position="20"/>
    </location>
</feature>
<feature type="region of interest" description="Disordered" evidence="5">
    <location>
        <begin position="473"/>
        <end position="507"/>
    </location>
</feature>
<feature type="transmembrane region" description="Helical" evidence="6">
    <location>
        <begin position="516"/>
        <end position="540"/>
    </location>
</feature>
<dbReference type="PROSITE" id="PS51767">
    <property type="entry name" value="PEPTIDASE_A1"/>
    <property type="match status" value="1"/>
</dbReference>
<dbReference type="InterPro" id="IPR033121">
    <property type="entry name" value="PEPTIDASE_A1"/>
</dbReference>
<reference evidence="9 10" key="1">
    <citation type="submission" date="2018-04" db="EMBL/GenBank/DDBJ databases">
        <authorList>
            <person name="Huttner S."/>
            <person name="Dainat J."/>
        </authorList>
    </citation>
    <scope>NUCLEOTIDE SEQUENCE [LARGE SCALE GENOMIC DNA]</scope>
</reference>
<gene>
    <name evidence="9" type="ORF">TT172_LOCUS9591</name>
</gene>
<keyword evidence="7" id="KW-0732">Signal</keyword>
<sequence>MPGSTILTLFSSCLFSCALAGIEPQQAVWTSAAIGPDGPWNAVEVSVGGQANIGLFPGRLWSTFVTTTDYCAVNSTIPHCGSGTYDKNNASPDTATGTALTIVWQPDDQQLSEGIEVLGTAPMRLDSIDLHFGLGAINNHSLALIENDSQMYEYPGGTRYPIFTGCLSLGATDRYQVFTGGNGGTTINATMIPWYLKDQGKTASSSFGLHIGSAGPTATMSGSLLYGGYDRNRVLGIVLAFDGDLWSFIRLQDIGIRVIDGASPFTASSSGSGAISNNNITGLLAQGNSSITSAGLSVLIDPCSPYLTLPKSTCDAIASYLPVSYNSSLGLYLWNTSSPHYSRIVASASALTFTFMGESNAQTGTINVPFRHLNLTLSPPFTDTPVPYFPCFTGGTGQPVLGRAFLQDAFLGANWEQKKVFLAQAPGPNIPSGVDAVNVQPGDVTVAASSNDWKKSWEGFWTALSAEQANGNAPVSVSVSSTPTHTGSSGQRGSSSGSGSSNGAASSAGVAGLSTAAVAGIAVGAAVGGMAVVGAAVLFWCRRRKLVGQAAPEAAPQPPPVPPYCDTKDAFTGWMVEAPDNTRKVHEMPPPEMVYEMMGDQPNGPVGWGAGVAR</sequence>
<feature type="domain" description="Peptidase A1" evidence="8">
    <location>
        <begin position="14"/>
        <end position="423"/>
    </location>
</feature>
<accession>A0A3S5CXW2</accession>
<feature type="compositionally biased region" description="Low complexity" evidence="5">
    <location>
        <begin position="474"/>
        <end position="507"/>
    </location>
</feature>
<name>A0A3S5CXW2_9PEZI</name>
<dbReference type="Pfam" id="PF00026">
    <property type="entry name" value="Asp"/>
    <property type="match status" value="1"/>
</dbReference>
<evidence type="ECO:0000313" key="10">
    <source>
        <dbReference type="Proteomes" id="UP000289323"/>
    </source>
</evidence>
<evidence type="ECO:0000313" key="9">
    <source>
        <dbReference type="EMBL" id="SPQ27172.1"/>
    </source>
</evidence>
<evidence type="ECO:0000256" key="5">
    <source>
        <dbReference type="SAM" id="MobiDB-lite"/>
    </source>
</evidence>
<dbReference type="Gene3D" id="2.40.70.10">
    <property type="entry name" value="Acid Proteases"/>
    <property type="match status" value="1"/>
</dbReference>
<evidence type="ECO:0000259" key="8">
    <source>
        <dbReference type="PROSITE" id="PS51767"/>
    </source>
</evidence>
<dbReference type="EMBL" id="OUUZ01000019">
    <property type="protein sequence ID" value="SPQ27172.1"/>
    <property type="molecule type" value="Genomic_DNA"/>
</dbReference>
<dbReference type="SUPFAM" id="SSF50630">
    <property type="entry name" value="Acid proteases"/>
    <property type="match status" value="1"/>
</dbReference>
<evidence type="ECO:0000256" key="1">
    <source>
        <dbReference type="ARBA" id="ARBA00004167"/>
    </source>
</evidence>
<evidence type="ECO:0000256" key="2">
    <source>
        <dbReference type="ARBA" id="ARBA00022692"/>
    </source>
</evidence>
<feature type="chain" id="PRO_5018772306" evidence="7">
    <location>
        <begin position="21"/>
        <end position="614"/>
    </location>
</feature>
<organism evidence="9 10">
    <name type="scientific">Thermothielavioides terrestris</name>
    <dbReference type="NCBI Taxonomy" id="2587410"/>
    <lineage>
        <taxon>Eukaryota</taxon>
        <taxon>Fungi</taxon>
        <taxon>Dikarya</taxon>
        <taxon>Ascomycota</taxon>
        <taxon>Pezizomycotina</taxon>
        <taxon>Sordariomycetes</taxon>
        <taxon>Sordariomycetidae</taxon>
        <taxon>Sordariales</taxon>
        <taxon>Chaetomiaceae</taxon>
        <taxon>Thermothielavioides</taxon>
    </lineage>
</organism>
<proteinExistence type="predicted"/>
<comment type="subcellular location">
    <subcellularLocation>
        <location evidence="1">Membrane</location>
        <topology evidence="1">Single-pass membrane protein</topology>
    </subcellularLocation>
</comment>
<keyword evidence="3 6" id="KW-1133">Transmembrane helix</keyword>
<evidence type="ECO:0000256" key="4">
    <source>
        <dbReference type="ARBA" id="ARBA00023136"/>
    </source>
</evidence>
<dbReference type="GO" id="GO:0071944">
    <property type="term" value="C:cell periphery"/>
    <property type="evidence" value="ECO:0007669"/>
    <property type="project" value="UniProtKB-ARBA"/>
</dbReference>
<dbReference type="InterPro" id="IPR051694">
    <property type="entry name" value="Immunoregulatory_rcpt-like"/>
</dbReference>
<dbReference type="PANTHER" id="PTHR15549">
    <property type="entry name" value="PAIRED IMMUNOGLOBULIN-LIKE TYPE 2 RECEPTOR"/>
    <property type="match status" value="1"/>
</dbReference>
<evidence type="ECO:0000256" key="3">
    <source>
        <dbReference type="ARBA" id="ARBA00022989"/>
    </source>
</evidence>
<evidence type="ECO:0000256" key="7">
    <source>
        <dbReference type="SAM" id="SignalP"/>
    </source>
</evidence>
<keyword evidence="2 6" id="KW-0812">Transmembrane</keyword>
<dbReference type="Proteomes" id="UP000289323">
    <property type="component" value="Unassembled WGS sequence"/>
</dbReference>
<evidence type="ECO:0000256" key="6">
    <source>
        <dbReference type="SAM" id="Phobius"/>
    </source>
</evidence>
<dbReference type="GO" id="GO:0016020">
    <property type="term" value="C:membrane"/>
    <property type="evidence" value="ECO:0007669"/>
    <property type="project" value="UniProtKB-SubCell"/>
</dbReference>
<protein>
    <submittedName>
        <fullName evidence="9">50886d93-04bf-4e83-8b03-4d8f4357d92d</fullName>
    </submittedName>
</protein>
<dbReference type="InterPro" id="IPR021109">
    <property type="entry name" value="Peptidase_aspartic_dom_sf"/>
</dbReference>
<keyword evidence="4 6" id="KW-0472">Membrane</keyword>
<dbReference type="AlphaFoldDB" id="A0A3S5CXW2"/>